<dbReference type="InterPro" id="IPR003613">
    <property type="entry name" value="Ubox_domain"/>
</dbReference>
<keyword evidence="2" id="KW-0808">Transferase</keyword>
<comment type="catalytic activity">
    <reaction evidence="1">
        <text>S-ubiquitinyl-[E2 ubiquitin-conjugating enzyme]-L-cysteine + [acceptor protein]-L-lysine = [E2 ubiquitin-conjugating enzyme]-L-cysteine + N(6)-ubiquitinyl-[acceptor protein]-L-lysine.</text>
        <dbReference type="EC" id="2.3.2.27"/>
    </reaction>
</comment>
<reference evidence="8 9" key="1">
    <citation type="submission" date="2015-04" db="EMBL/GenBank/DDBJ databases">
        <authorList>
            <person name="Syromyatnikov M.Y."/>
            <person name="Popov V.N."/>
        </authorList>
    </citation>
    <scope>NUCLEOTIDE SEQUENCE [LARGE SCALE GENOMIC DNA]</scope>
    <source>
        <strain evidence="8">WF-38-12</strain>
    </source>
</reference>
<dbReference type="InterPro" id="IPR014352">
    <property type="entry name" value="FERM/acyl-CoA-bd_prot_sf"/>
</dbReference>
<dbReference type="Pfam" id="PF00887">
    <property type="entry name" value="ACBP"/>
    <property type="match status" value="1"/>
</dbReference>
<dbReference type="GO" id="GO:0071218">
    <property type="term" value="P:cellular response to misfolded protein"/>
    <property type="evidence" value="ECO:0007669"/>
    <property type="project" value="TreeGrafter"/>
</dbReference>
<dbReference type="GO" id="GO:0006515">
    <property type="term" value="P:protein quality control for misfolded or incompletely synthesized proteins"/>
    <property type="evidence" value="ECO:0007669"/>
    <property type="project" value="TreeGrafter"/>
</dbReference>
<sequence>MSFEFKEKGNQLFKEADYAGAEEMYSQAIQKNPKEPSFFTNRAVTRLRLEKWTGAEQDARAAITLHGGPKAAASLKSSLYLAQALLELQHPQEAYDIAVNAYSASLSAKSPQSENLSKIVLRAKQHIWAARETARLREMNSTLASIEQLIEADLKQSLDQLNLQLSNGEIGEIGFNEDQKALREEAAKKVQNVRDAFKSASGGEIQERVVPDYLIDNITFEVMHDPVMTISGHSFDRIGITKYLEQSHVDPVTRVPMTVKDLRPNYSLKAACEDFLDKNGWAAYKYFKQGSGADFSQVREPSRVSLDFTAKPKYDAWKEVKDVPVEEARKTYIEFVAEVKAKYAE</sequence>
<evidence type="ECO:0000313" key="9">
    <source>
        <dbReference type="Proteomes" id="UP000054383"/>
    </source>
</evidence>
<dbReference type="Gene3D" id="1.25.40.10">
    <property type="entry name" value="Tetratricopeptide repeat domain"/>
    <property type="match status" value="1"/>
</dbReference>
<dbReference type="InterPro" id="IPR019734">
    <property type="entry name" value="TPR_rpt"/>
</dbReference>
<proteinExistence type="predicted"/>
<dbReference type="SMART" id="SM00504">
    <property type="entry name" value="Ubox"/>
    <property type="match status" value="1"/>
</dbReference>
<keyword evidence="4" id="KW-0833">Ubl conjugation pathway</keyword>
<dbReference type="Proteomes" id="UP000054383">
    <property type="component" value="Unassembled WGS sequence"/>
</dbReference>
<dbReference type="PANTHER" id="PTHR46803:SF2">
    <property type="entry name" value="E3 UBIQUITIN-PROTEIN LIGASE CHIP"/>
    <property type="match status" value="1"/>
</dbReference>
<dbReference type="Gene3D" id="3.30.40.10">
    <property type="entry name" value="Zinc/RING finger domain, C3HC4 (zinc finger)"/>
    <property type="match status" value="1"/>
</dbReference>
<feature type="repeat" description="TPR" evidence="6">
    <location>
        <begin position="2"/>
        <end position="35"/>
    </location>
</feature>
<dbReference type="InterPro" id="IPR011990">
    <property type="entry name" value="TPR-like_helical_dom_sf"/>
</dbReference>
<dbReference type="GO" id="GO:0003755">
    <property type="term" value="F:peptidyl-prolyl cis-trans isomerase activity"/>
    <property type="evidence" value="ECO:0007669"/>
    <property type="project" value="UniProtKB-KW"/>
</dbReference>
<evidence type="ECO:0000256" key="6">
    <source>
        <dbReference type="PROSITE-ProRule" id="PRU00339"/>
    </source>
</evidence>
<accession>A0A0U1LVY5</accession>
<dbReference type="GO" id="GO:0000062">
    <property type="term" value="F:fatty-acyl-CoA binding"/>
    <property type="evidence" value="ECO:0007669"/>
    <property type="project" value="InterPro"/>
</dbReference>
<dbReference type="SUPFAM" id="SSF57850">
    <property type="entry name" value="RING/U-box"/>
    <property type="match status" value="1"/>
</dbReference>
<dbReference type="OrthoDB" id="629492at2759"/>
<dbReference type="SMART" id="SM00028">
    <property type="entry name" value="TPR"/>
    <property type="match status" value="2"/>
</dbReference>
<evidence type="ECO:0000256" key="4">
    <source>
        <dbReference type="ARBA" id="ARBA00022786"/>
    </source>
</evidence>
<dbReference type="GO" id="GO:0000209">
    <property type="term" value="P:protein polyubiquitination"/>
    <property type="evidence" value="ECO:0007669"/>
    <property type="project" value="TreeGrafter"/>
</dbReference>
<dbReference type="SUPFAM" id="SSF48452">
    <property type="entry name" value="TPR-like"/>
    <property type="match status" value="1"/>
</dbReference>
<dbReference type="STRING" id="28573.A0A0U1LVY5"/>
<protein>
    <submittedName>
        <fullName evidence="8">STIP1 homology and U-box containing protein 1</fullName>
    </submittedName>
</protein>
<dbReference type="GO" id="GO:0051087">
    <property type="term" value="F:protein-folding chaperone binding"/>
    <property type="evidence" value="ECO:0007669"/>
    <property type="project" value="TreeGrafter"/>
</dbReference>
<dbReference type="Gene3D" id="1.20.80.10">
    <property type="match status" value="1"/>
</dbReference>
<organism evidence="8 9">
    <name type="scientific">Talaromyces islandicus</name>
    <name type="common">Penicillium islandicum</name>
    <dbReference type="NCBI Taxonomy" id="28573"/>
    <lineage>
        <taxon>Eukaryota</taxon>
        <taxon>Fungi</taxon>
        <taxon>Dikarya</taxon>
        <taxon>Ascomycota</taxon>
        <taxon>Pezizomycotina</taxon>
        <taxon>Eurotiomycetes</taxon>
        <taxon>Eurotiomycetidae</taxon>
        <taxon>Eurotiales</taxon>
        <taxon>Trichocomaceae</taxon>
        <taxon>Talaromyces</taxon>
        <taxon>Talaromyces sect. Islandici</taxon>
    </lineage>
</organism>
<dbReference type="Pfam" id="PF04564">
    <property type="entry name" value="U-box"/>
    <property type="match status" value="1"/>
</dbReference>
<evidence type="ECO:0000313" key="8">
    <source>
        <dbReference type="EMBL" id="CRG86821.1"/>
    </source>
</evidence>
<dbReference type="GO" id="GO:0061630">
    <property type="term" value="F:ubiquitin protein ligase activity"/>
    <property type="evidence" value="ECO:0007669"/>
    <property type="project" value="UniProtKB-EC"/>
</dbReference>
<keyword evidence="5" id="KW-0697">Rotamase</keyword>
<name>A0A0U1LVY5_TALIS</name>
<keyword evidence="3" id="KW-0677">Repeat</keyword>
<evidence type="ECO:0000256" key="2">
    <source>
        <dbReference type="ARBA" id="ARBA00022679"/>
    </source>
</evidence>
<evidence type="ECO:0000256" key="3">
    <source>
        <dbReference type="ARBA" id="ARBA00022737"/>
    </source>
</evidence>
<dbReference type="PANTHER" id="PTHR46803">
    <property type="entry name" value="E3 UBIQUITIN-PROTEIN LIGASE CHIP"/>
    <property type="match status" value="1"/>
</dbReference>
<dbReference type="GO" id="GO:0045862">
    <property type="term" value="P:positive regulation of proteolysis"/>
    <property type="evidence" value="ECO:0007669"/>
    <property type="project" value="TreeGrafter"/>
</dbReference>
<dbReference type="InterPro" id="IPR000582">
    <property type="entry name" value="Acyl-CoA-binding_protein"/>
</dbReference>
<feature type="domain" description="U-box" evidence="7">
    <location>
        <begin position="209"/>
        <end position="282"/>
    </location>
</feature>
<gene>
    <name evidence="8" type="ORF">PISL3812_03833</name>
</gene>
<dbReference type="GO" id="GO:0043161">
    <property type="term" value="P:proteasome-mediated ubiquitin-dependent protein catabolic process"/>
    <property type="evidence" value="ECO:0007669"/>
    <property type="project" value="TreeGrafter"/>
</dbReference>
<evidence type="ECO:0000256" key="5">
    <source>
        <dbReference type="ARBA" id="ARBA00023110"/>
    </source>
</evidence>
<evidence type="ECO:0000259" key="7">
    <source>
        <dbReference type="PROSITE" id="PS51698"/>
    </source>
</evidence>
<keyword evidence="5" id="KW-0413">Isomerase</keyword>
<dbReference type="SUPFAM" id="SSF47027">
    <property type="entry name" value="Acyl-CoA binding protein"/>
    <property type="match status" value="1"/>
</dbReference>
<evidence type="ECO:0000256" key="1">
    <source>
        <dbReference type="ARBA" id="ARBA00000900"/>
    </source>
</evidence>
<dbReference type="PROSITE" id="PS51698">
    <property type="entry name" value="U_BOX"/>
    <property type="match status" value="1"/>
</dbReference>
<dbReference type="PROSITE" id="PS50005">
    <property type="entry name" value="TPR"/>
    <property type="match status" value="1"/>
</dbReference>
<dbReference type="GO" id="GO:0005737">
    <property type="term" value="C:cytoplasm"/>
    <property type="evidence" value="ECO:0007669"/>
    <property type="project" value="TreeGrafter"/>
</dbReference>
<keyword evidence="9" id="KW-1185">Reference proteome</keyword>
<dbReference type="EMBL" id="CVMT01000003">
    <property type="protein sequence ID" value="CRG86821.1"/>
    <property type="molecule type" value="Genomic_DNA"/>
</dbReference>
<dbReference type="InterPro" id="IPR013083">
    <property type="entry name" value="Znf_RING/FYVE/PHD"/>
</dbReference>
<dbReference type="AlphaFoldDB" id="A0A0U1LVY5"/>
<keyword evidence="6" id="KW-0802">TPR repeat</keyword>
<dbReference type="OMA" id="WAGVEHD"/>
<dbReference type="InterPro" id="IPR035984">
    <property type="entry name" value="Acyl-CoA-binding_sf"/>
</dbReference>